<evidence type="ECO:0000256" key="5">
    <source>
        <dbReference type="ARBA" id="ARBA00012807"/>
    </source>
</evidence>
<dbReference type="AlphaFoldDB" id="A0A7W6RZA3"/>
<dbReference type="EMBL" id="JACIGI010000011">
    <property type="protein sequence ID" value="MBB4285996.1"/>
    <property type="molecule type" value="Genomic_DNA"/>
</dbReference>
<dbReference type="InterPro" id="IPR016009">
    <property type="entry name" value="tRNA_MeTrfase_TRMD/TRM10"/>
</dbReference>
<accession>A0A7W6RZA3</accession>
<evidence type="ECO:0000256" key="13">
    <source>
        <dbReference type="ARBA" id="ARBA00033392"/>
    </source>
</evidence>
<evidence type="ECO:0000256" key="6">
    <source>
        <dbReference type="ARBA" id="ARBA00014679"/>
    </source>
</evidence>
<keyword evidence="7 15" id="KW-0963">Cytoplasm</keyword>
<reference evidence="20 21" key="1">
    <citation type="submission" date="2020-08" db="EMBL/GenBank/DDBJ databases">
        <title>Genome sequencing of Purple Non-Sulfur Bacteria from various extreme environments.</title>
        <authorList>
            <person name="Mayer M."/>
        </authorList>
    </citation>
    <scope>NUCLEOTIDE SEQUENCE [LARGE SCALE GENOMIC DNA]</scope>
    <source>
        <strain evidence="20 21">JA135</strain>
    </source>
</reference>
<dbReference type="Proteomes" id="UP000555728">
    <property type="component" value="Unassembled WGS sequence"/>
</dbReference>
<dbReference type="GO" id="GO:0005829">
    <property type="term" value="C:cytosol"/>
    <property type="evidence" value="ECO:0007669"/>
    <property type="project" value="TreeGrafter"/>
</dbReference>
<dbReference type="HAMAP" id="MF_00605">
    <property type="entry name" value="TrmD"/>
    <property type="match status" value="1"/>
</dbReference>
<dbReference type="InterPro" id="IPR023148">
    <property type="entry name" value="tRNA_m1G_MeTrfase_C_sf"/>
</dbReference>
<comment type="similarity">
    <text evidence="3 15 17">Belongs to the RNA methyltransferase TrmD family.</text>
</comment>
<comment type="subunit">
    <text evidence="4 15 17">Homodimer.</text>
</comment>
<dbReference type="GO" id="GO:0052906">
    <property type="term" value="F:tRNA (guanine(37)-N1)-methyltransferase activity"/>
    <property type="evidence" value="ECO:0007669"/>
    <property type="project" value="UniProtKB-UniRule"/>
</dbReference>
<comment type="caution">
    <text evidence="15">Lacks conserved residue(s) required for the propagation of feature annotation.</text>
</comment>
<feature type="binding site" evidence="15 16">
    <location>
        <position position="128"/>
    </location>
    <ligand>
        <name>S-adenosyl-L-methionine</name>
        <dbReference type="ChEBI" id="CHEBI:59789"/>
    </ligand>
</feature>
<sequence length="275" mass="29590">MAEGATVGVDADAGTVWTAVVLTLFPAMFPGPLGLSLAGKALAEGRWALRSVDIRDFARDRHRTVDDSPFGGGAGMVMRPDVVSDALEASHDPASGRRLIYLSPRGRVLDQPLVRDLAAGPGVTLVCGRYEGLDQRVIDAWAMDEVSVGDVILSGGEPAALVLLDAVARLLPGVTGKAESLAEESFETGLLEYPHYTRPQDWNGMTVPEVLVSGHHARVAQWRRDQAEALTRERRPDLWARHVQSHCEAPESLDPPNGGAKTVGQHPEPMKTNQD</sequence>
<evidence type="ECO:0000256" key="7">
    <source>
        <dbReference type="ARBA" id="ARBA00022490"/>
    </source>
</evidence>
<evidence type="ECO:0000256" key="14">
    <source>
        <dbReference type="ARBA" id="ARBA00047783"/>
    </source>
</evidence>
<protein>
    <recommendedName>
        <fullName evidence="6 15">tRNA (guanine-N(1)-)-methyltransferase</fullName>
        <ecNumber evidence="5 15">2.1.1.228</ecNumber>
    </recommendedName>
    <alternativeName>
        <fullName evidence="12 15">M1G-methyltransferase</fullName>
    </alternativeName>
    <alternativeName>
        <fullName evidence="13 15">tRNA [GM37] methyltransferase</fullName>
    </alternativeName>
</protein>
<evidence type="ECO:0000313" key="21">
    <source>
        <dbReference type="Proteomes" id="UP000555728"/>
    </source>
</evidence>
<gene>
    <name evidence="15" type="primary">trmD</name>
    <name evidence="20" type="ORF">GGD88_001719</name>
</gene>
<comment type="subcellular location">
    <subcellularLocation>
        <location evidence="2 15 17">Cytoplasm</location>
    </subcellularLocation>
</comment>
<evidence type="ECO:0000256" key="16">
    <source>
        <dbReference type="PIRSR" id="PIRSR000386-1"/>
    </source>
</evidence>
<dbReference type="SUPFAM" id="SSF75217">
    <property type="entry name" value="alpha/beta knot"/>
    <property type="match status" value="1"/>
</dbReference>
<keyword evidence="11 15" id="KW-0819">tRNA processing</keyword>
<evidence type="ECO:0000256" key="18">
    <source>
        <dbReference type="SAM" id="MobiDB-lite"/>
    </source>
</evidence>
<dbReference type="NCBIfam" id="TIGR00088">
    <property type="entry name" value="trmD"/>
    <property type="match status" value="1"/>
</dbReference>
<evidence type="ECO:0000256" key="11">
    <source>
        <dbReference type="ARBA" id="ARBA00022694"/>
    </source>
</evidence>
<keyword evidence="9 15" id="KW-0808">Transferase</keyword>
<evidence type="ECO:0000256" key="9">
    <source>
        <dbReference type="ARBA" id="ARBA00022679"/>
    </source>
</evidence>
<dbReference type="PIRSF" id="PIRSF000386">
    <property type="entry name" value="tRNA_mtase"/>
    <property type="match status" value="1"/>
</dbReference>
<dbReference type="RefSeq" id="WP_184434160.1">
    <property type="nucleotide sequence ID" value="NZ_JACIGI010000011.1"/>
</dbReference>
<evidence type="ECO:0000313" key="20">
    <source>
        <dbReference type="EMBL" id="MBB4285996.1"/>
    </source>
</evidence>
<feature type="domain" description="tRNA methyltransferase TRMD/TRM10-type" evidence="19">
    <location>
        <begin position="21"/>
        <end position="240"/>
    </location>
</feature>
<evidence type="ECO:0000256" key="2">
    <source>
        <dbReference type="ARBA" id="ARBA00004496"/>
    </source>
</evidence>
<dbReference type="PANTHER" id="PTHR46417:SF1">
    <property type="entry name" value="TRNA (GUANINE-N(1)-)-METHYLTRANSFERASE"/>
    <property type="match status" value="1"/>
</dbReference>
<dbReference type="InterPro" id="IPR029026">
    <property type="entry name" value="tRNA_m1G_MTases_N"/>
</dbReference>
<dbReference type="GO" id="GO:0002939">
    <property type="term" value="P:tRNA N1-guanine methylation"/>
    <property type="evidence" value="ECO:0007669"/>
    <property type="project" value="TreeGrafter"/>
</dbReference>
<evidence type="ECO:0000256" key="1">
    <source>
        <dbReference type="ARBA" id="ARBA00002634"/>
    </source>
</evidence>
<comment type="catalytic activity">
    <reaction evidence="14 15 17">
        <text>guanosine(37) in tRNA + S-adenosyl-L-methionine = N(1)-methylguanosine(37) in tRNA + S-adenosyl-L-homocysteine + H(+)</text>
        <dbReference type="Rhea" id="RHEA:36899"/>
        <dbReference type="Rhea" id="RHEA-COMP:10145"/>
        <dbReference type="Rhea" id="RHEA-COMP:10147"/>
        <dbReference type="ChEBI" id="CHEBI:15378"/>
        <dbReference type="ChEBI" id="CHEBI:57856"/>
        <dbReference type="ChEBI" id="CHEBI:59789"/>
        <dbReference type="ChEBI" id="CHEBI:73542"/>
        <dbReference type="ChEBI" id="CHEBI:74269"/>
        <dbReference type="EC" id="2.1.1.228"/>
    </reaction>
</comment>
<name>A0A7W6RZA3_9PROT</name>
<keyword evidence="21" id="KW-1185">Reference proteome</keyword>
<dbReference type="Pfam" id="PF01746">
    <property type="entry name" value="tRNA_m1G_MT"/>
    <property type="match status" value="1"/>
</dbReference>
<keyword evidence="8 15" id="KW-0489">Methyltransferase</keyword>
<evidence type="ECO:0000256" key="15">
    <source>
        <dbReference type="HAMAP-Rule" id="MF_00605"/>
    </source>
</evidence>
<dbReference type="EC" id="2.1.1.228" evidence="5 15"/>
<proteinExistence type="inferred from homology"/>
<evidence type="ECO:0000256" key="3">
    <source>
        <dbReference type="ARBA" id="ARBA00007630"/>
    </source>
</evidence>
<dbReference type="PANTHER" id="PTHR46417">
    <property type="entry name" value="TRNA (GUANINE-N(1)-)-METHYLTRANSFERASE"/>
    <property type="match status" value="1"/>
</dbReference>
<comment type="function">
    <text evidence="1 15 17">Specifically methylates guanosine-37 in various tRNAs.</text>
</comment>
<comment type="caution">
    <text evidence="20">The sequence shown here is derived from an EMBL/GenBank/DDBJ whole genome shotgun (WGS) entry which is preliminary data.</text>
</comment>
<dbReference type="NCBIfam" id="NF000648">
    <property type="entry name" value="PRK00026.1"/>
    <property type="match status" value="1"/>
</dbReference>
<feature type="region of interest" description="Disordered" evidence="18">
    <location>
        <begin position="245"/>
        <end position="275"/>
    </location>
</feature>
<dbReference type="InterPro" id="IPR002649">
    <property type="entry name" value="tRNA_m1G_MeTrfase_TrmD"/>
</dbReference>
<evidence type="ECO:0000259" key="19">
    <source>
        <dbReference type="Pfam" id="PF01746"/>
    </source>
</evidence>
<dbReference type="InterPro" id="IPR029028">
    <property type="entry name" value="Alpha/beta_knot_MTases"/>
</dbReference>
<keyword evidence="10 15" id="KW-0949">S-adenosyl-L-methionine</keyword>
<organism evidence="20 21">
    <name type="scientific">Roseospira goensis</name>
    <dbReference type="NCBI Taxonomy" id="391922"/>
    <lineage>
        <taxon>Bacteria</taxon>
        <taxon>Pseudomonadati</taxon>
        <taxon>Pseudomonadota</taxon>
        <taxon>Alphaproteobacteria</taxon>
        <taxon>Rhodospirillales</taxon>
        <taxon>Rhodospirillaceae</taxon>
        <taxon>Roseospira</taxon>
    </lineage>
</organism>
<evidence type="ECO:0000256" key="10">
    <source>
        <dbReference type="ARBA" id="ARBA00022691"/>
    </source>
</evidence>
<dbReference type="Gene3D" id="1.10.1270.20">
    <property type="entry name" value="tRNA(m1g37)methyltransferase, domain 2"/>
    <property type="match status" value="1"/>
</dbReference>
<evidence type="ECO:0000256" key="17">
    <source>
        <dbReference type="RuleBase" id="RU003464"/>
    </source>
</evidence>
<dbReference type="CDD" id="cd18080">
    <property type="entry name" value="TrmD-like"/>
    <property type="match status" value="1"/>
</dbReference>
<dbReference type="Gene3D" id="3.40.1280.10">
    <property type="match status" value="1"/>
</dbReference>
<evidence type="ECO:0000256" key="4">
    <source>
        <dbReference type="ARBA" id="ARBA00011738"/>
    </source>
</evidence>
<evidence type="ECO:0000256" key="8">
    <source>
        <dbReference type="ARBA" id="ARBA00022603"/>
    </source>
</evidence>
<evidence type="ECO:0000256" key="12">
    <source>
        <dbReference type="ARBA" id="ARBA00029736"/>
    </source>
</evidence>